<dbReference type="RefSeq" id="WP_160613838.1">
    <property type="nucleotide sequence ID" value="NZ_JAUFQM010000001.1"/>
</dbReference>
<dbReference type="AlphaFoldDB" id="A0A844Z482"/>
<evidence type="ECO:0000313" key="3">
    <source>
        <dbReference type="EMBL" id="MXO83491.1"/>
    </source>
</evidence>
<feature type="signal peptide" evidence="2">
    <location>
        <begin position="1"/>
        <end position="20"/>
    </location>
</feature>
<accession>A0A844Z482</accession>
<name>A0A844Z482_9SPHN</name>
<dbReference type="EMBL" id="WTYZ01000001">
    <property type="protein sequence ID" value="MXO83491.1"/>
    <property type="molecule type" value="Genomic_DNA"/>
</dbReference>
<feature type="compositionally biased region" description="Low complexity" evidence="1">
    <location>
        <begin position="20"/>
        <end position="41"/>
    </location>
</feature>
<evidence type="ECO:0000256" key="1">
    <source>
        <dbReference type="SAM" id="MobiDB-lite"/>
    </source>
</evidence>
<keyword evidence="2" id="KW-0732">Signal</keyword>
<protein>
    <submittedName>
        <fullName evidence="3">Uncharacterized protein</fullName>
    </submittedName>
</protein>
<proteinExistence type="predicted"/>
<keyword evidence="4" id="KW-1185">Reference proteome</keyword>
<reference evidence="3 4" key="1">
    <citation type="submission" date="2019-12" db="EMBL/GenBank/DDBJ databases">
        <title>Genomic-based taxomic classification of the family Erythrobacteraceae.</title>
        <authorList>
            <person name="Xu L."/>
        </authorList>
    </citation>
    <scope>NUCLEOTIDE SEQUENCE [LARGE SCALE GENOMIC DNA]</scope>
    <source>
        <strain evidence="3 4">KCTC 42006</strain>
    </source>
</reference>
<sequence length="113" mass="12349">MAFQFMATLALALSLQQAGGADVDTATTTGQPDTSAEVTETTEVKSEVETEDMNKVKCRYIYQLNSRVPDRICRTKARWAEIEKEQQEAIENGRRNGGNASETGTIYGADPNG</sequence>
<gene>
    <name evidence="3" type="ORF">GRI35_08970</name>
</gene>
<organism evidence="3 4">
    <name type="scientific">Pontixanthobacter aestiaquae</name>
    <dbReference type="NCBI Taxonomy" id="1509367"/>
    <lineage>
        <taxon>Bacteria</taxon>
        <taxon>Pseudomonadati</taxon>
        <taxon>Pseudomonadota</taxon>
        <taxon>Alphaproteobacteria</taxon>
        <taxon>Sphingomonadales</taxon>
        <taxon>Erythrobacteraceae</taxon>
        <taxon>Pontixanthobacter</taxon>
    </lineage>
</organism>
<feature type="region of interest" description="Disordered" evidence="1">
    <location>
        <begin position="90"/>
        <end position="113"/>
    </location>
</feature>
<feature type="chain" id="PRO_5032884830" evidence="2">
    <location>
        <begin position="21"/>
        <end position="113"/>
    </location>
</feature>
<dbReference type="Proteomes" id="UP000460290">
    <property type="component" value="Unassembled WGS sequence"/>
</dbReference>
<comment type="caution">
    <text evidence="3">The sequence shown here is derived from an EMBL/GenBank/DDBJ whole genome shotgun (WGS) entry which is preliminary data.</text>
</comment>
<evidence type="ECO:0000313" key="4">
    <source>
        <dbReference type="Proteomes" id="UP000460290"/>
    </source>
</evidence>
<evidence type="ECO:0000256" key="2">
    <source>
        <dbReference type="SAM" id="SignalP"/>
    </source>
</evidence>
<feature type="region of interest" description="Disordered" evidence="1">
    <location>
        <begin position="20"/>
        <end position="47"/>
    </location>
</feature>